<feature type="compositionally biased region" description="Low complexity" evidence="6">
    <location>
        <begin position="1404"/>
        <end position="1421"/>
    </location>
</feature>
<evidence type="ECO:0000256" key="3">
    <source>
        <dbReference type="ARBA" id="ARBA00022581"/>
    </source>
</evidence>
<dbReference type="Pfam" id="PF16755">
    <property type="entry name" value="Beta-prop_NUP159_NUP214"/>
    <property type="match status" value="1"/>
</dbReference>
<dbReference type="Gene3D" id="2.130.10.10">
    <property type="entry name" value="YVTN repeat-like/Quinoprotein amine dehydrogenase"/>
    <property type="match status" value="1"/>
</dbReference>
<feature type="compositionally biased region" description="Basic and acidic residues" evidence="6">
    <location>
        <begin position="1085"/>
        <end position="1094"/>
    </location>
</feature>
<feature type="compositionally biased region" description="Polar residues" evidence="6">
    <location>
        <begin position="1112"/>
        <end position="1121"/>
    </location>
</feature>
<dbReference type="STRING" id="97359.A0A550CJF8"/>
<feature type="compositionally biased region" description="Pro residues" evidence="6">
    <location>
        <begin position="1978"/>
        <end position="1995"/>
    </location>
</feature>
<feature type="compositionally biased region" description="Low complexity" evidence="6">
    <location>
        <begin position="1238"/>
        <end position="1253"/>
    </location>
</feature>
<organism evidence="8 9">
    <name type="scientific">Schizophyllum amplum</name>
    <dbReference type="NCBI Taxonomy" id="97359"/>
    <lineage>
        <taxon>Eukaryota</taxon>
        <taxon>Fungi</taxon>
        <taxon>Dikarya</taxon>
        <taxon>Basidiomycota</taxon>
        <taxon>Agaricomycotina</taxon>
        <taxon>Agaricomycetes</taxon>
        <taxon>Agaricomycetidae</taxon>
        <taxon>Agaricales</taxon>
        <taxon>Schizophyllaceae</taxon>
        <taxon>Schizophyllum</taxon>
    </lineage>
</organism>
<feature type="compositionally biased region" description="Low complexity" evidence="6">
    <location>
        <begin position="717"/>
        <end position="735"/>
    </location>
</feature>
<feature type="compositionally biased region" description="Basic and acidic residues" evidence="6">
    <location>
        <begin position="1845"/>
        <end position="1857"/>
    </location>
</feature>
<dbReference type="EMBL" id="VDMD01000006">
    <property type="protein sequence ID" value="TRM64906.1"/>
    <property type="molecule type" value="Genomic_DNA"/>
</dbReference>
<feature type="compositionally biased region" description="Acidic residues" evidence="6">
    <location>
        <begin position="1322"/>
        <end position="1349"/>
    </location>
</feature>
<gene>
    <name evidence="8" type="ORF">BD626DRAFT_429377</name>
</gene>
<dbReference type="InterPro" id="IPR039462">
    <property type="entry name" value="Nup159/Nup146_N"/>
</dbReference>
<feature type="compositionally biased region" description="Low complexity" evidence="6">
    <location>
        <begin position="1128"/>
        <end position="1139"/>
    </location>
</feature>
<feature type="compositionally biased region" description="Basic and acidic residues" evidence="6">
    <location>
        <begin position="959"/>
        <end position="971"/>
    </location>
</feature>
<dbReference type="GO" id="GO:0005634">
    <property type="term" value="C:nucleus"/>
    <property type="evidence" value="ECO:0007669"/>
    <property type="project" value="UniProtKB-SubCell"/>
</dbReference>
<feature type="compositionally biased region" description="Polar residues" evidence="6">
    <location>
        <begin position="464"/>
        <end position="481"/>
    </location>
</feature>
<feature type="compositionally biased region" description="Low complexity" evidence="6">
    <location>
        <begin position="617"/>
        <end position="627"/>
    </location>
</feature>
<feature type="compositionally biased region" description="Polar residues" evidence="6">
    <location>
        <begin position="251"/>
        <end position="260"/>
    </location>
</feature>
<name>A0A550CJF8_9AGAR</name>
<dbReference type="PRINTS" id="PR01217">
    <property type="entry name" value="PRICHEXTENSN"/>
</dbReference>
<keyword evidence="5" id="KW-0175">Coiled coil</keyword>
<feature type="compositionally biased region" description="Pro residues" evidence="6">
    <location>
        <begin position="1485"/>
        <end position="1503"/>
    </location>
</feature>
<protein>
    <recommendedName>
        <fullName evidence="7">Nucleoporin Nup159/Nup146 N-terminal domain-containing protein</fullName>
    </recommendedName>
</protein>
<feature type="compositionally biased region" description="Pro residues" evidence="6">
    <location>
        <begin position="972"/>
        <end position="988"/>
    </location>
</feature>
<feature type="region of interest" description="Disordered" evidence="6">
    <location>
        <begin position="551"/>
        <end position="735"/>
    </location>
</feature>
<reference evidence="8 9" key="1">
    <citation type="journal article" date="2019" name="New Phytol.">
        <title>Comparative genomics reveals unique wood-decay strategies and fruiting body development in the Schizophyllaceae.</title>
        <authorList>
            <person name="Almasi E."/>
            <person name="Sahu N."/>
            <person name="Krizsan K."/>
            <person name="Balint B."/>
            <person name="Kovacs G.M."/>
            <person name="Kiss B."/>
            <person name="Cseklye J."/>
            <person name="Drula E."/>
            <person name="Henrissat B."/>
            <person name="Nagy I."/>
            <person name="Chovatia M."/>
            <person name="Adam C."/>
            <person name="LaButti K."/>
            <person name="Lipzen A."/>
            <person name="Riley R."/>
            <person name="Grigoriev I.V."/>
            <person name="Nagy L.G."/>
        </authorList>
    </citation>
    <scope>NUCLEOTIDE SEQUENCE [LARGE SCALE GENOMIC DNA]</scope>
    <source>
        <strain evidence="8 9">NL-1724</strain>
    </source>
</reference>
<feature type="region of interest" description="Disordered" evidence="6">
    <location>
        <begin position="1941"/>
        <end position="2011"/>
    </location>
</feature>
<feature type="region of interest" description="Disordered" evidence="6">
    <location>
        <begin position="424"/>
        <end position="504"/>
    </location>
</feature>
<keyword evidence="3" id="KW-0945">Host-virus interaction</keyword>
<feature type="region of interest" description="Disordered" evidence="6">
    <location>
        <begin position="1845"/>
        <end position="1865"/>
    </location>
</feature>
<feature type="compositionally biased region" description="Acidic residues" evidence="6">
    <location>
        <begin position="1260"/>
        <end position="1281"/>
    </location>
</feature>
<proteinExistence type="predicted"/>
<comment type="subcellular location">
    <subcellularLocation>
        <location evidence="1">Nucleus</location>
    </subcellularLocation>
</comment>
<feature type="compositionally biased region" description="Low complexity" evidence="6">
    <location>
        <begin position="1591"/>
        <end position="1602"/>
    </location>
</feature>
<feature type="compositionally biased region" description="Low complexity" evidence="6">
    <location>
        <begin position="1526"/>
        <end position="1551"/>
    </location>
</feature>
<evidence type="ECO:0000259" key="7">
    <source>
        <dbReference type="Pfam" id="PF16755"/>
    </source>
</evidence>
<evidence type="ECO:0000313" key="9">
    <source>
        <dbReference type="Proteomes" id="UP000320762"/>
    </source>
</evidence>
<feature type="compositionally biased region" description="Low complexity" evidence="6">
    <location>
        <begin position="1559"/>
        <end position="1577"/>
    </location>
</feature>
<dbReference type="PANTHER" id="PTHR13037">
    <property type="entry name" value="FORMIN"/>
    <property type="match status" value="1"/>
</dbReference>
<sequence length="2011" mass="207851">MNGLTPLRTPASPVTELKEGTAAAATAFTFPTTKQLSKGSRLTLSKQEISVDFRHPYRLLATSSTLGWFAAVTYEGSCKIALSPLNDLRSAAKDVKADTTNFFTPKRTITLPTACNLLVLAHNDQRLLAGLDNGHILVFDAHALFTEGPDDTTPLTDHDTRGGPLRQIASNPGAEPSLSELAAVLTEEGAVILLDVLNGFQGGWAPAEGEARVTAVSWSPKGKQLALGLESGHILTFTPNNREAPQKHVPPTSSKTPMVSMQWTGPAHTFRTVYCSQDEPEDPIHHIVTFDARANSVEYIPLEASFAVSERYPPSSSFVTLPRWEGEQNVLVLAGDATASDIEVLGHSGMGWHQEVSDNPLAVPLKEEDFSETVLLALELDLTDTTPVMIAYMNDGTLQLWYLEGPNPYPGLITPSAIPAPSAMEPAVSGMSMDEAPKSTPPAQEATPTSVFGQPSGLGFGQAPATSPFGTPSFGQPSFGQAPSPSAFSPTSATSAQPATLPAFGAPSGFGQMASNASAFGQSSGNNSGFGQAANNTSAFGQTSNNASAFGKPSFGTTSTPSAFGQSSFGQTAAPAFGQSGFGQTSNPASGFGSTGFGQTAQPSPAANASGGGGFGAFANSGTSAFGKSPAFGSAPQQNAPTSGGFGGFAGGARSAFGQTSMGPPPTPQQTTPPPESPVDDSAMDGMGSMGLGESDDDPKPKPASVFGSMPPPADKPATSAFGAPASTSPFASTASGIKPASGFGAFGGFSSSNSVFGGKKDETPKPTFGSGAFASVAADAPKPSSAFGSSGFGQSAFGKPAFGQSAFGHPSLGPASNKPAFGRSSFGTAPASGGGFGAFANKPASLTSTPVKDEKPTPPSGGGFSAFASRTASFTTKPDESKPMSAFGTGGGFGGGAQAAPSEGKPSVFGATAPSADVKPEAASAPVKEETVPEKLPSKQDESMSQDRPSTPPTPPVKVEEIPVKVEEKSPSPPAHEPASPSPPQAPVTPSKTPEPAMPSSTTPPTPLTPATPQEKEKPQSGFGFNLKASPSPFTTPGFGQPASTSSFIKPAAGFGSAGLASPDSPFNKPKTSTSTSAFGSAFKKFETPKKEATSAPTFGAPSIPGLRKSAFTTTPTTPVSAGEPSSGGFAAFSKGGSPFHTPPDAPKTAFKDLLKGKEGKGEPQKPAVFSPAAEKPKTPTEPRKSAFPSPAKDDGSTTPAGTPSGPVRASVFSKPTTEGKKDEEQERSRSPKALSDTKSGSASSVASSFVDVSKEDVHSEEEEEEEQEEVPEEGEDDFLSDLSQSDGESADDSPSFTPSKPPPQARSQSTTPKPVPQVVEPEEEPPSDEYEEDDSEDAEDEQDEDVTEESRLSTIEEESQYSTTPPDSPVKRVPKSSHAPTPLSSGLRPPGSGPLFGGIGLGKSPASRPARSSPLASTSVNASDEEASDDTEKKPLARPEIVAPKPKEATPPPEAPTPRTGTPPLLSTIGFGKSRQSATPSPTNVPPPSSRGPSPAAPQPAPATKSVFGQAWGLPPAQPPSAPSPSSGFFGAAKPATTPGPSSSPSSNALFGPPKISATPGASASSPGLFGSAIPPASPAGPPLMNRLSPFSMPAPAPSAETKTPINIFATPATPSPPPRVPTPPQEGMQKECAELVMSIERDLASLGRMAADAGEQLKKLNGPVGGPRRKEDLGDPAKWSLGDLVLFGRTLVTFSKDLTELKAARNKERQLAKELRASMLKANTRKEEIARFSKAQSDPEFAKMLKTRTLGPEHLETQTNLRRNLRAVRDRVQALEDNLNALKKKLSQQKSGQVSMRPPTLDVLNRTYRNIDLAINDDRQLIDDLVARMANVNFNDAKSRSAKLKDVNRRDSRLPDPQARPLNVTPSVAVTTAAALNAERSAARLKRALLAARPEPLLNKTASRAPAPPAVFQTPQKPGATPRTPAFDPQDAAWASFGEDKFSPQTPTPTLRRGAGSGVRRHQPSPVVKKAPMATPSPPPNFNWGPLPPPRTPMGRGGALPVPILKQG</sequence>
<dbReference type="SUPFAM" id="SSF117289">
    <property type="entry name" value="Nucleoporin domain"/>
    <property type="match status" value="1"/>
</dbReference>
<keyword evidence="2" id="KW-0813">Transport</keyword>
<evidence type="ECO:0000313" key="8">
    <source>
        <dbReference type="EMBL" id="TRM64906.1"/>
    </source>
</evidence>
<feature type="coiled-coil region" evidence="5">
    <location>
        <begin position="1761"/>
        <end position="1795"/>
    </location>
</feature>
<evidence type="ECO:0000256" key="4">
    <source>
        <dbReference type="ARBA" id="ARBA00023242"/>
    </source>
</evidence>
<feature type="compositionally biased region" description="Basic and acidic residues" evidence="6">
    <location>
        <begin position="1176"/>
        <end position="1186"/>
    </location>
</feature>
<feature type="compositionally biased region" description="Pro residues" evidence="6">
    <location>
        <begin position="663"/>
        <end position="677"/>
    </location>
</feature>
<feature type="compositionally biased region" description="Low complexity" evidence="6">
    <location>
        <begin position="989"/>
        <end position="1002"/>
    </location>
</feature>
<feature type="compositionally biased region" description="Polar residues" evidence="6">
    <location>
        <begin position="1283"/>
        <end position="1300"/>
    </location>
</feature>
<feature type="compositionally biased region" description="Basic and acidic residues" evidence="6">
    <location>
        <begin position="1151"/>
        <end position="1165"/>
    </location>
</feature>
<feature type="compositionally biased region" description="Low complexity" evidence="6">
    <location>
        <begin position="482"/>
        <end position="503"/>
    </location>
</feature>
<evidence type="ECO:0000256" key="2">
    <source>
        <dbReference type="ARBA" id="ARBA00022448"/>
    </source>
</evidence>
<feature type="compositionally biased region" description="Polar residues" evidence="6">
    <location>
        <begin position="555"/>
        <end position="571"/>
    </location>
</feature>
<accession>A0A550CJF8</accession>
<dbReference type="PANTHER" id="PTHR13037:SF24">
    <property type="entry name" value="POLYCOMB PROTEIN PCL-RELATED"/>
    <property type="match status" value="1"/>
</dbReference>
<feature type="compositionally biased region" description="Pro residues" evidence="6">
    <location>
        <begin position="1616"/>
        <end position="1627"/>
    </location>
</feature>
<feature type="region of interest" description="Disordered" evidence="6">
    <location>
        <begin position="238"/>
        <end position="260"/>
    </location>
</feature>
<keyword evidence="9" id="KW-1185">Reference proteome</keyword>
<comment type="caution">
    <text evidence="8">The sequence shown here is derived from an EMBL/GenBank/DDBJ whole genome shotgun (WGS) entry which is preliminary data.</text>
</comment>
<evidence type="ECO:0000256" key="5">
    <source>
        <dbReference type="SAM" id="Coils"/>
    </source>
</evidence>
<feature type="domain" description="Nucleoporin Nup159/Nup146 N-terminal" evidence="7">
    <location>
        <begin position="58"/>
        <end position="389"/>
    </location>
</feature>
<keyword evidence="4" id="KW-0539">Nucleus</keyword>
<feature type="region of interest" description="Disordered" evidence="6">
    <location>
        <begin position="1903"/>
        <end position="1928"/>
    </location>
</feature>
<dbReference type="InterPro" id="IPR015943">
    <property type="entry name" value="WD40/YVTN_repeat-like_dom_sf"/>
</dbReference>
<feature type="compositionally biased region" description="Basic and acidic residues" evidence="6">
    <location>
        <begin position="1219"/>
        <end position="1231"/>
    </location>
</feature>
<feature type="region of interest" description="Disordered" evidence="6">
    <location>
        <begin position="754"/>
        <end position="773"/>
    </location>
</feature>
<evidence type="ECO:0000256" key="6">
    <source>
        <dbReference type="SAM" id="MobiDB-lite"/>
    </source>
</evidence>
<feature type="compositionally biased region" description="Basic and acidic residues" evidence="6">
    <location>
        <begin position="928"/>
        <end position="943"/>
    </location>
</feature>
<evidence type="ECO:0000256" key="1">
    <source>
        <dbReference type="ARBA" id="ARBA00004123"/>
    </source>
</evidence>
<feature type="region of interest" description="Disordered" evidence="6">
    <location>
        <begin position="800"/>
        <end position="1629"/>
    </location>
</feature>
<dbReference type="OrthoDB" id="248320at2759"/>
<dbReference type="Proteomes" id="UP000320762">
    <property type="component" value="Unassembled WGS sequence"/>
</dbReference>
<feature type="compositionally biased region" description="Gly residues" evidence="6">
    <location>
        <begin position="889"/>
        <end position="898"/>
    </location>
</feature>